<accession>A0A7X6D7I3</accession>
<gene>
    <name evidence="1" type="ORF">HED35_03730</name>
</gene>
<name>A0A7X6D7I3_9ENTE</name>
<evidence type="ECO:0000313" key="1">
    <source>
        <dbReference type="EMBL" id="NKC67189.1"/>
    </source>
</evidence>
<proteinExistence type="predicted"/>
<evidence type="ECO:0000313" key="2">
    <source>
        <dbReference type="Proteomes" id="UP000521358"/>
    </source>
</evidence>
<dbReference type="EMBL" id="JAAVMB010000003">
    <property type="protein sequence ID" value="NKC67189.1"/>
    <property type="molecule type" value="Genomic_DNA"/>
</dbReference>
<protein>
    <submittedName>
        <fullName evidence="1">Uncharacterized protein</fullName>
    </submittedName>
</protein>
<dbReference type="AlphaFoldDB" id="A0A7X6D7I3"/>
<comment type="caution">
    <text evidence="1">The sequence shown here is derived from an EMBL/GenBank/DDBJ whole genome shotgun (WGS) entry which is preliminary data.</text>
</comment>
<dbReference type="Proteomes" id="UP000521358">
    <property type="component" value="Unassembled WGS sequence"/>
</dbReference>
<reference evidence="1 2" key="1">
    <citation type="submission" date="2020-03" db="EMBL/GenBank/DDBJ databases">
        <title>Bacterial samples isolated from urine from healthy bovine heifers (Gyr breed).</title>
        <authorList>
            <person name="Giannattasio-Ferraz S."/>
            <person name="Maskeri L."/>
            <person name="Penido A."/>
            <person name="Barbosa-Stancioli E.F."/>
            <person name="Putonti C."/>
        </authorList>
    </citation>
    <scope>NUCLEOTIDE SEQUENCE [LARGE SCALE GENOMIC DNA]</scope>
    <source>
        <strain evidence="1 2">UFMG-H7</strain>
    </source>
</reference>
<organism evidence="1 2">
    <name type="scientific">Vagococcus fluvialis</name>
    <dbReference type="NCBI Taxonomy" id="2738"/>
    <lineage>
        <taxon>Bacteria</taxon>
        <taxon>Bacillati</taxon>
        <taxon>Bacillota</taxon>
        <taxon>Bacilli</taxon>
        <taxon>Lactobacillales</taxon>
        <taxon>Enterococcaceae</taxon>
        <taxon>Vagococcus</taxon>
    </lineage>
</organism>
<sequence length="62" mass="7538">MINIKKVRLIYKIRTFFYIYLWVVKLLSYLNAEKGAIAHDVLIERLHKYPKLFIKEIKTEVI</sequence>